<name>A0A1I5UKA4_9BACI</name>
<evidence type="ECO:0000313" key="2">
    <source>
        <dbReference type="EMBL" id="SFP95477.1"/>
    </source>
</evidence>
<dbReference type="PANTHER" id="PTHR34474:SF2">
    <property type="entry name" value="SIGNAL TRANSDUCTION PROTEIN TRAP"/>
    <property type="match status" value="1"/>
</dbReference>
<dbReference type="SUPFAM" id="SSF54909">
    <property type="entry name" value="Dimeric alpha+beta barrel"/>
    <property type="match status" value="1"/>
</dbReference>
<dbReference type="InterPro" id="IPR007138">
    <property type="entry name" value="ABM_dom"/>
</dbReference>
<accession>A0A1I5UKA4</accession>
<dbReference type="InterPro" id="IPR011008">
    <property type="entry name" value="Dimeric_a/b-barrel"/>
</dbReference>
<dbReference type="InterPro" id="IPR050404">
    <property type="entry name" value="Heme-degrading_MO"/>
</dbReference>
<keyword evidence="3" id="KW-1185">Reference proteome</keyword>
<gene>
    <name evidence="2" type="ORF">SAMN05518683_113103</name>
</gene>
<dbReference type="EMBL" id="FOXD01000013">
    <property type="protein sequence ID" value="SFP95477.1"/>
    <property type="molecule type" value="Genomic_DNA"/>
</dbReference>
<feature type="domain" description="ABM" evidence="1">
    <location>
        <begin position="40"/>
        <end position="133"/>
    </location>
</feature>
<evidence type="ECO:0000313" key="3">
    <source>
        <dbReference type="Proteomes" id="UP000198892"/>
    </source>
</evidence>
<evidence type="ECO:0000259" key="1">
    <source>
        <dbReference type="PROSITE" id="PS51725"/>
    </source>
</evidence>
<reference evidence="3" key="1">
    <citation type="submission" date="2016-10" db="EMBL/GenBank/DDBJ databases">
        <authorList>
            <person name="Varghese N."/>
            <person name="Submissions S."/>
        </authorList>
    </citation>
    <scope>NUCLEOTIDE SEQUENCE [LARGE SCALE GENOMIC DNA]</scope>
    <source>
        <strain evidence="3">S7</strain>
    </source>
</reference>
<dbReference type="Gene3D" id="3.30.70.100">
    <property type="match status" value="1"/>
</dbReference>
<dbReference type="Pfam" id="PF03992">
    <property type="entry name" value="ABM"/>
    <property type="match status" value="1"/>
</dbReference>
<protein>
    <submittedName>
        <fullName evidence="2">Heme oxygenase (Staphylobilin-producing)</fullName>
    </submittedName>
</protein>
<dbReference type="PANTHER" id="PTHR34474">
    <property type="entry name" value="SIGNAL TRANSDUCTION PROTEIN TRAP"/>
    <property type="match status" value="1"/>
</dbReference>
<proteinExistence type="predicted"/>
<dbReference type="AlphaFoldDB" id="A0A1I5UKA4"/>
<dbReference type="Proteomes" id="UP000198892">
    <property type="component" value="Unassembled WGS sequence"/>
</dbReference>
<dbReference type="PROSITE" id="PS51725">
    <property type="entry name" value="ABM"/>
    <property type="match status" value="1"/>
</dbReference>
<organism evidence="2 3">
    <name type="scientific">Salibacterium halotolerans</name>
    <dbReference type="NCBI Taxonomy" id="1884432"/>
    <lineage>
        <taxon>Bacteria</taxon>
        <taxon>Bacillati</taxon>
        <taxon>Bacillota</taxon>
        <taxon>Bacilli</taxon>
        <taxon>Bacillales</taxon>
        <taxon>Bacillaceae</taxon>
    </lineage>
</organism>
<sequence>MKEKGVFMFLVKNAVPDIMKAVFSFLRLAEVDSERVIGMYVVMNELHVPDEAKETMQERFAKSVEHMKNTPGCIDFMFLEQNEENGNQVVFTKWESKQHYEDWVNSDAFKKAHQHSDGSEKKSAATGSTLKAFDVIHHF</sequence>
<dbReference type="STRING" id="1884432.SAMN05518683_113103"/>